<proteinExistence type="predicted"/>
<comment type="caution">
    <text evidence="1">The sequence shown here is derived from an EMBL/GenBank/DDBJ whole genome shotgun (WGS) entry which is preliminary data.</text>
</comment>
<name>A0A6L8T041_9FIRM</name>
<dbReference type="EMBL" id="WWVQ01000005">
    <property type="protein sequence ID" value="MZL32272.1"/>
    <property type="molecule type" value="Genomic_DNA"/>
</dbReference>
<sequence length="156" mass="18116">MSKENKKDTTGWKNEDFLQMCNWVERELMGYSGTQRLHKNACLRLQGLRKGQSMANNSHEMYGEYPIDVIFNTFKANKYVILKAIKGKTFNSEDQKMAYICAIVSSRINDMYTRMKNAKKSEEKSEKIDIGAQNSEAAKYQRQTEEVINSTFEGIW</sequence>
<evidence type="ECO:0000313" key="2">
    <source>
        <dbReference type="Proteomes" id="UP000477285"/>
    </source>
</evidence>
<protein>
    <submittedName>
        <fullName evidence="1">Uncharacterized protein</fullName>
    </submittedName>
</protein>
<reference evidence="1 2" key="1">
    <citation type="journal article" date="2019" name="Nat. Med.">
        <title>A library of human gut bacterial isolates paired with longitudinal multiomics data enables mechanistic microbiome research.</title>
        <authorList>
            <person name="Poyet M."/>
            <person name="Groussin M."/>
            <person name="Gibbons S.M."/>
            <person name="Avila-Pacheco J."/>
            <person name="Jiang X."/>
            <person name="Kearney S.M."/>
            <person name="Perrotta A.R."/>
            <person name="Berdy B."/>
            <person name="Zhao S."/>
            <person name="Lieberman T.D."/>
            <person name="Swanson P.K."/>
            <person name="Smith M."/>
            <person name="Roesemann S."/>
            <person name="Alexander J.E."/>
            <person name="Rich S.A."/>
            <person name="Livny J."/>
            <person name="Vlamakis H."/>
            <person name="Clish C."/>
            <person name="Bullock K."/>
            <person name="Deik A."/>
            <person name="Scott J."/>
            <person name="Pierce K.A."/>
            <person name="Xavier R.J."/>
            <person name="Alm E.J."/>
        </authorList>
    </citation>
    <scope>NUCLEOTIDE SEQUENCE [LARGE SCALE GENOMIC DNA]</scope>
    <source>
        <strain evidence="1 2">BIOML-A1</strain>
    </source>
</reference>
<accession>A0A6L8T041</accession>
<evidence type="ECO:0000313" key="1">
    <source>
        <dbReference type="EMBL" id="MZL32272.1"/>
    </source>
</evidence>
<dbReference type="AlphaFoldDB" id="A0A6L8T041"/>
<gene>
    <name evidence="1" type="ORF">GT728_03430</name>
</gene>
<organism evidence="1 2">
    <name type="scientific">Blautia wexlerae</name>
    <dbReference type="NCBI Taxonomy" id="418240"/>
    <lineage>
        <taxon>Bacteria</taxon>
        <taxon>Bacillati</taxon>
        <taxon>Bacillota</taxon>
        <taxon>Clostridia</taxon>
        <taxon>Lachnospirales</taxon>
        <taxon>Lachnospiraceae</taxon>
        <taxon>Blautia</taxon>
    </lineage>
</organism>
<dbReference type="RefSeq" id="WP_161233390.1">
    <property type="nucleotide sequence ID" value="NZ_JBCOAA010000018.1"/>
</dbReference>
<dbReference type="Proteomes" id="UP000477285">
    <property type="component" value="Unassembled WGS sequence"/>
</dbReference>